<gene>
    <name evidence="2" type="ORF">PHYEVI_LOCUS4561</name>
</gene>
<feature type="domain" description="DUF4780" evidence="1">
    <location>
        <begin position="45"/>
        <end position="212"/>
    </location>
</feature>
<name>A0A9N9XL37_PHYSR</name>
<evidence type="ECO:0000259" key="1">
    <source>
        <dbReference type="Pfam" id="PF16012"/>
    </source>
</evidence>
<keyword evidence="3" id="KW-1185">Reference proteome</keyword>
<dbReference type="EMBL" id="OU900095">
    <property type="protein sequence ID" value="CAG9858170.1"/>
    <property type="molecule type" value="Genomic_DNA"/>
</dbReference>
<reference evidence="2" key="1">
    <citation type="submission" date="2022-01" db="EMBL/GenBank/DDBJ databases">
        <authorList>
            <person name="King R."/>
        </authorList>
    </citation>
    <scope>NUCLEOTIDE SEQUENCE</scope>
</reference>
<dbReference type="Proteomes" id="UP001153712">
    <property type="component" value="Chromosome 2"/>
</dbReference>
<dbReference type="InterPro" id="IPR031961">
    <property type="entry name" value="DUF4780"/>
</dbReference>
<dbReference type="OrthoDB" id="6764048at2759"/>
<organism evidence="2 3">
    <name type="scientific">Phyllotreta striolata</name>
    <name type="common">Striped flea beetle</name>
    <name type="synonym">Crioceris striolata</name>
    <dbReference type="NCBI Taxonomy" id="444603"/>
    <lineage>
        <taxon>Eukaryota</taxon>
        <taxon>Metazoa</taxon>
        <taxon>Ecdysozoa</taxon>
        <taxon>Arthropoda</taxon>
        <taxon>Hexapoda</taxon>
        <taxon>Insecta</taxon>
        <taxon>Pterygota</taxon>
        <taxon>Neoptera</taxon>
        <taxon>Endopterygota</taxon>
        <taxon>Coleoptera</taxon>
        <taxon>Polyphaga</taxon>
        <taxon>Cucujiformia</taxon>
        <taxon>Chrysomeloidea</taxon>
        <taxon>Chrysomelidae</taxon>
        <taxon>Galerucinae</taxon>
        <taxon>Alticini</taxon>
        <taxon>Phyllotreta</taxon>
    </lineage>
</organism>
<evidence type="ECO:0000313" key="2">
    <source>
        <dbReference type="EMBL" id="CAG9858170.1"/>
    </source>
</evidence>
<accession>A0A9N9XL37</accession>
<dbReference type="Pfam" id="PF16012">
    <property type="entry name" value="DUF4780"/>
    <property type="match status" value="1"/>
</dbReference>
<protein>
    <recommendedName>
        <fullName evidence="1">DUF4780 domain-containing protein</fullName>
    </recommendedName>
</protein>
<evidence type="ECO:0000313" key="3">
    <source>
        <dbReference type="Proteomes" id="UP001153712"/>
    </source>
</evidence>
<sequence length="230" mass="26449">MDHHDNPKSLKAKSEPKIALKTAFLAKFTDPNQPTSSTPHDPSNQHQKVAILDKRYPRVLLTDHQVSILQDKLVEALETAPRGDESYKFEGTEFSEGVLWIRCANETTKNWLKDTVTLLGNPWADSQLSAVDHKNVPRRYTVRLILQDSDDEANVRARLVRQNSELNLPDWFLVERSLQDEQQILVYSVDEDTLRALERNSNKMYYKLGTVGIKVVDFDYGQSDFLKHVK</sequence>
<dbReference type="AlphaFoldDB" id="A0A9N9XL37"/>
<proteinExistence type="predicted"/>